<evidence type="ECO:0000256" key="4">
    <source>
        <dbReference type="ARBA" id="ARBA00022967"/>
    </source>
</evidence>
<keyword evidence="4" id="KW-1278">Translocase</keyword>
<feature type="compositionally biased region" description="Basic and acidic residues" evidence="7">
    <location>
        <begin position="506"/>
        <end position="522"/>
    </location>
</feature>
<evidence type="ECO:0000256" key="8">
    <source>
        <dbReference type="SAM" id="Phobius"/>
    </source>
</evidence>
<reference evidence="10 11" key="1">
    <citation type="submission" date="2016-11" db="EMBL/GenBank/DDBJ databases">
        <authorList>
            <person name="Jaros S."/>
            <person name="Januszkiewicz K."/>
            <person name="Wedrychowicz H."/>
        </authorList>
    </citation>
    <scope>NUCLEOTIDE SEQUENCE [LARGE SCALE GENOMIC DNA]</scope>
    <source>
        <strain evidence="10 11">OK807</strain>
    </source>
</reference>
<dbReference type="GO" id="GO:0005524">
    <property type="term" value="F:ATP binding"/>
    <property type="evidence" value="ECO:0007669"/>
    <property type="project" value="InterPro"/>
</dbReference>
<dbReference type="EMBL" id="FPJO01000001">
    <property type="protein sequence ID" value="SFX17975.1"/>
    <property type="molecule type" value="Genomic_DNA"/>
</dbReference>
<feature type="region of interest" description="Disordered" evidence="7">
    <location>
        <begin position="495"/>
        <end position="522"/>
    </location>
</feature>
<evidence type="ECO:0000256" key="2">
    <source>
        <dbReference type="ARBA" id="ARBA00022475"/>
    </source>
</evidence>
<dbReference type="RefSeq" id="WP_079179299.1">
    <property type="nucleotide sequence ID" value="NZ_FPJO01000001.1"/>
</dbReference>
<dbReference type="Gene3D" id="1.10.3720.10">
    <property type="entry name" value="MetI-like"/>
    <property type="match status" value="1"/>
</dbReference>
<keyword evidence="5 8" id="KW-1133">Transmembrane helix</keyword>
<evidence type="ECO:0000256" key="5">
    <source>
        <dbReference type="ARBA" id="ARBA00022989"/>
    </source>
</evidence>
<dbReference type="Gene3D" id="3.40.50.300">
    <property type="entry name" value="P-loop containing nucleotide triphosphate hydrolases"/>
    <property type="match status" value="1"/>
</dbReference>
<dbReference type="InterPro" id="IPR047641">
    <property type="entry name" value="ABC_transpr_MalK/UgpC-like"/>
</dbReference>
<dbReference type="InterPro" id="IPR035906">
    <property type="entry name" value="MetI-like_sf"/>
</dbReference>
<name>A0A1K1UYS2_STRAR</name>
<keyword evidence="2" id="KW-1003">Cell membrane</keyword>
<dbReference type="Gene3D" id="2.40.50.140">
    <property type="entry name" value="Nucleic acid-binding proteins"/>
    <property type="match status" value="1"/>
</dbReference>
<dbReference type="SUPFAM" id="SSF52540">
    <property type="entry name" value="P-loop containing nucleoside triphosphate hydrolases"/>
    <property type="match status" value="1"/>
</dbReference>
<dbReference type="GO" id="GO:0016887">
    <property type="term" value="F:ATP hydrolysis activity"/>
    <property type="evidence" value="ECO:0007669"/>
    <property type="project" value="InterPro"/>
</dbReference>
<dbReference type="PANTHER" id="PTHR43875:SF15">
    <property type="entry name" value="TREHALOSE IMPORT ATP-BINDING PROTEIN SUGC"/>
    <property type="match status" value="1"/>
</dbReference>
<dbReference type="Pfam" id="PF00005">
    <property type="entry name" value="ABC_tran"/>
    <property type="match status" value="1"/>
</dbReference>
<dbReference type="SUPFAM" id="SSF50331">
    <property type="entry name" value="MOP-like"/>
    <property type="match status" value="1"/>
</dbReference>
<dbReference type="GO" id="GO:0055052">
    <property type="term" value="C:ATP-binding cassette (ABC) transporter complex, substrate-binding subunit-containing"/>
    <property type="evidence" value="ECO:0007669"/>
    <property type="project" value="TreeGrafter"/>
</dbReference>
<dbReference type="AlphaFoldDB" id="A0A1K1UYS2"/>
<evidence type="ECO:0000256" key="6">
    <source>
        <dbReference type="ARBA" id="ARBA00023136"/>
    </source>
</evidence>
<keyword evidence="10" id="KW-0813">Transport</keyword>
<dbReference type="OrthoDB" id="2550338at2"/>
<dbReference type="Proteomes" id="UP000181909">
    <property type="component" value="Unassembled WGS sequence"/>
</dbReference>
<dbReference type="PROSITE" id="PS50893">
    <property type="entry name" value="ABC_TRANSPORTER_2"/>
    <property type="match status" value="1"/>
</dbReference>
<protein>
    <submittedName>
        <fullName evidence="10">ABC-type sugar transport system, ATPase component</fullName>
    </submittedName>
</protein>
<dbReference type="STRING" id="1893.SAMN02787144_1001819"/>
<dbReference type="PANTHER" id="PTHR43875">
    <property type="entry name" value="MALTODEXTRIN IMPORT ATP-BINDING PROTEIN MSMX"/>
    <property type="match status" value="1"/>
</dbReference>
<feature type="transmembrane region" description="Helical" evidence="8">
    <location>
        <begin position="12"/>
        <end position="33"/>
    </location>
</feature>
<keyword evidence="3 8" id="KW-0812">Transmembrane</keyword>
<feature type="transmembrane region" description="Helical" evidence="8">
    <location>
        <begin position="75"/>
        <end position="97"/>
    </location>
</feature>
<evidence type="ECO:0000313" key="11">
    <source>
        <dbReference type="Proteomes" id="UP000181909"/>
    </source>
</evidence>
<gene>
    <name evidence="10" type="ORF">SAMN02787144_1001819</name>
</gene>
<accession>A0A1K1UYS2</accession>
<keyword evidence="10" id="KW-0762">Sugar transport</keyword>
<feature type="transmembrane region" description="Helical" evidence="8">
    <location>
        <begin position="139"/>
        <end position="158"/>
    </location>
</feature>
<dbReference type="InterPro" id="IPR008995">
    <property type="entry name" value="Mo/tungstate-bd_C_term_dom"/>
</dbReference>
<dbReference type="CDD" id="cd06261">
    <property type="entry name" value="TM_PBP2"/>
    <property type="match status" value="1"/>
</dbReference>
<comment type="subcellular location">
    <subcellularLocation>
        <location evidence="1">Membrane</location>
        <topology evidence="1">Multi-pass membrane protein</topology>
    </subcellularLocation>
</comment>
<evidence type="ECO:0000256" key="3">
    <source>
        <dbReference type="ARBA" id="ARBA00022692"/>
    </source>
</evidence>
<dbReference type="InterPro" id="IPR000515">
    <property type="entry name" value="MetI-like"/>
</dbReference>
<evidence type="ECO:0000313" key="10">
    <source>
        <dbReference type="EMBL" id="SFX17975.1"/>
    </source>
</evidence>
<dbReference type="InterPro" id="IPR012340">
    <property type="entry name" value="NA-bd_OB-fold"/>
</dbReference>
<sequence length="522" mass="57116">MRRRLLAVAADLALIAYFVFALFPVAWMVVLSLKPTNELFSTYFSFTPTLDSYRTVLGAGDDQGVPFLRFFVNSLVVSLGAVALSLVIGLPAAYAAARWRFHGSENLMFTLLSFRFAPELTVIIPLFVLYQQLGLFDTYVGMVWVLQLVTLPLIVWIMRSYFSDLSPELEQAALLDGYTRKQAPQAGTVELDGADMAGVEPYDRGVAMCFESYALYPHRTAYDNLASPLRSPRHRLPAHEAHERIGEIAELLGIGALLDRQVGRLSNGQRQRVALGRVLVRPARAFLLDEPLSHLDAKLRQAMRAELRAIGAVRRTTTLYVTHDSVEALALGDRIGVIREGRMVQTGTREELWHRPYDTFVARSFGRPRINLLPGTVTPEGHFRSPDGAYELPLAVPAPPGTAVRLGLRPRDIGLGGPAGTGGGGPVLELTGAVHVTELLGRATEVTVRIGGQRLSLVVPRAEAAGLSPDHPVRLSVAPELDVYPRLSPNLLICGSSRDSGGGRSPRFEMSSHEARENGRCV</sequence>
<dbReference type="SUPFAM" id="SSF161098">
    <property type="entry name" value="MetI-like"/>
    <property type="match status" value="1"/>
</dbReference>
<evidence type="ECO:0000256" key="1">
    <source>
        <dbReference type="ARBA" id="ARBA00004141"/>
    </source>
</evidence>
<organism evidence="10 11">
    <name type="scientific">Streptomyces atratus</name>
    <dbReference type="NCBI Taxonomy" id="1893"/>
    <lineage>
        <taxon>Bacteria</taxon>
        <taxon>Bacillati</taxon>
        <taxon>Actinomycetota</taxon>
        <taxon>Actinomycetes</taxon>
        <taxon>Kitasatosporales</taxon>
        <taxon>Streptomycetaceae</taxon>
        <taxon>Streptomyces</taxon>
    </lineage>
</organism>
<feature type="transmembrane region" description="Helical" evidence="8">
    <location>
        <begin position="109"/>
        <end position="133"/>
    </location>
</feature>
<feature type="domain" description="ABC transporter" evidence="9">
    <location>
        <begin position="130"/>
        <end position="365"/>
    </location>
</feature>
<dbReference type="InterPro" id="IPR003439">
    <property type="entry name" value="ABC_transporter-like_ATP-bd"/>
</dbReference>
<keyword evidence="6 8" id="KW-0472">Membrane</keyword>
<proteinExistence type="predicted"/>
<evidence type="ECO:0000259" key="9">
    <source>
        <dbReference type="PROSITE" id="PS50893"/>
    </source>
</evidence>
<dbReference type="InterPro" id="IPR027417">
    <property type="entry name" value="P-loop_NTPase"/>
</dbReference>
<dbReference type="GO" id="GO:0055085">
    <property type="term" value="P:transmembrane transport"/>
    <property type="evidence" value="ECO:0007669"/>
    <property type="project" value="InterPro"/>
</dbReference>
<evidence type="ECO:0000256" key="7">
    <source>
        <dbReference type="SAM" id="MobiDB-lite"/>
    </source>
</evidence>